<evidence type="ECO:0000313" key="2">
    <source>
        <dbReference type="Proteomes" id="UP000092993"/>
    </source>
</evidence>
<comment type="caution">
    <text evidence="1">The sequence shown here is derived from an EMBL/GenBank/DDBJ whole genome shotgun (WGS) entry which is preliminary data.</text>
</comment>
<gene>
    <name evidence="1" type="ORF">A0H81_10440</name>
</gene>
<keyword evidence="2" id="KW-1185">Reference proteome</keyword>
<evidence type="ECO:0000313" key="1">
    <source>
        <dbReference type="EMBL" id="OBZ69669.1"/>
    </source>
</evidence>
<dbReference type="EMBL" id="LUGG01000015">
    <property type="protein sequence ID" value="OBZ69669.1"/>
    <property type="molecule type" value="Genomic_DNA"/>
</dbReference>
<reference evidence="1 2" key="1">
    <citation type="submission" date="2016-03" db="EMBL/GenBank/DDBJ databases">
        <title>Whole genome sequencing of Grifola frondosa 9006-11.</title>
        <authorList>
            <person name="Min B."/>
            <person name="Park H."/>
            <person name="Kim J.-G."/>
            <person name="Cho H."/>
            <person name="Oh Y.-L."/>
            <person name="Kong W.-S."/>
            <person name="Choi I.-G."/>
        </authorList>
    </citation>
    <scope>NUCLEOTIDE SEQUENCE [LARGE SCALE GENOMIC DNA]</scope>
    <source>
        <strain evidence="1 2">9006-11</strain>
    </source>
</reference>
<organism evidence="1 2">
    <name type="scientific">Grifola frondosa</name>
    <name type="common">Maitake</name>
    <name type="synonym">Polyporus frondosus</name>
    <dbReference type="NCBI Taxonomy" id="5627"/>
    <lineage>
        <taxon>Eukaryota</taxon>
        <taxon>Fungi</taxon>
        <taxon>Dikarya</taxon>
        <taxon>Basidiomycota</taxon>
        <taxon>Agaricomycotina</taxon>
        <taxon>Agaricomycetes</taxon>
        <taxon>Polyporales</taxon>
        <taxon>Grifolaceae</taxon>
        <taxon>Grifola</taxon>
    </lineage>
</organism>
<proteinExistence type="predicted"/>
<dbReference type="AlphaFoldDB" id="A0A1C7M036"/>
<sequence length="214" mass="24440">MFTSSTSVDSHSRVLHTTPPFDLFVVAPPPLENSAIYVRYTPADYATPTHFGTRALNRAAKHNRFRSPHTGHDSDTVFRIFCITACNLHLRPQLRSVTRSTPWLRTRNLQLLQHRDYPLNELYSPPWLRLLLDVDCIRQTPARMVAVKIAPIATMYTSFAVKVWIRLTATRLSVILTNWLLVSGIFARRMQIVSDDRITSSSIVASKGNRMRIP</sequence>
<dbReference type="Proteomes" id="UP000092993">
    <property type="component" value="Unassembled WGS sequence"/>
</dbReference>
<protein>
    <submittedName>
        <fullName evidence="1">Uncharacterized protein</fullName>
    </submittedName>
</protein>
<accession>A0A1C7M036</accession>
<name>A0A1C7M036_GRIFR</name>